<evidence type="ECO:0000313" key="1">
    <source>
        <dbReference type="EMBL" id="KAJ8133230.1"/>
    </source>
</evidence>
<proteinExistence type="predicted"/>
<dbReference type="Proteomes" id="UP001153332">
    <property type="component" value="Unassembled WGS sequence"/>
</dbReference>
<reference evidence="1" key="1">
    <citation type="submission" date="2022-12" db="EMBL/GenBank/DDBJ databases">
        <title>Genome Sequence of Lasiodiplodia mahajangana.</title>
        <authorList>
            <person name="Buettner E."/>
        </authorList>
    </citation>
    <scope>NUCLEOTIDE SEQUENCE</scope>
    <source>
        <strain evidence="1">VT137</strain>
    </source>
</reference>
<comment type="caution">
    <text evidence="1">The sequence shown here is derived from an EMBL/GenBank/DDBJ whole genome shotgun (WGS) entry which is preliminary data.</text>
</comment>
<sequence>MAAWRDAAPGRPRSAAGVAPGPGFGFEEEDDDERCAARATSFAMEGMPSAYVHECVAFKWPVASSSYSLPLMSPYHGAERDVHQDRDQNPGQPAMCIRAFEGPIEIGGHSELLVKEERIINERRGQFVGMMVSEGKDNEFEYDGHG</sequence>
<accession>A0ACC2K0F3</accession>
<organism evidence="1 2">
    <name type="scientific">Lasiodiplodia mahajangana</name>
    <dbReference type="NCBI Taxonomy" id="1108764"/>
    <lineage>
        <taxon>Eukaryota</taxon>
        <taxon>Fungi</taxon>
        <taxon>Dikarya</taxon>
        <taxon>Ascomycota</taxon>
        <taxon>Pezizomycotina</taxon>
        <taxon>Dothideomycetes</taxon>
        <taxon>Dothideomycetes incertae sedis</taxon>
        <taxon>Botryosphaeriales</taxon>
        <taxon>Botryosphaeriaceae</taxon>
        <taxon>Lasiodiplodia</taxon>
    </lineage>
</organism>
<protein>
    <submittedName>
        <fullName evidence="1">Uncharacterized protein</fullName>
    </submittedName>
</protein>
<gene>
    <name evidence="1" type="ORF">O1611_g391</name>
</gene>
<dbReference type="EMBL" id="JAPUUL010000031">
    <property type="protein sequence ID" value="KAJ8133230.1"/>
    <property type="molecule type" value="Genomic_DNA"/>
</dbReference>
<name>A0ACC2K0F3_9PEZI</name>
<keyword evidence="2" id="KW-1185">Reference proteome</keyword>
<evidence type="ECO:0000313" key="2">
    <source>
        <dbReference type="Proteomes" id="UP001153332"/>
    </source>
</evidence>